<evidence type="ECO:0000313" key="3">
    <source>
        <dbReference type="Proteomes" id="UP001519460"/>
    </source>
</evidence>
<gene>
    <name evidence="2" type="ORF">BaRGS_00034600</name>
</gene>
<keyword evidence="1" id="KW-0732">Signal</keyword>
<dbReference type="PROSITE" id="PS51257">
    <property type="entry name" value="PROKAR_LIPOPROTEIN"/>
    <property type="match status" value="1"/>
</dbReference>
<feature type="signal peptide" evidence="1">
    <location>
        <begin position="1"/>
        <end position="27"/>
    </location>
</feature>
<name>A0ABD0JGV1_9CAEN</name>
<proteinExistence type="predicted"/>
<sequence length="209" mass="22872">MNLSKLPSYCLFGFVVLGSAVVHLVMAACTPKFTGKESPLLEDKVTSSDVVVRGVVTKHVKDSALPGAYTAVMDVHCVYRGGPLPPVINIINAEGEKKLVYLRRDRGDNYTPTFMADPATPSYLDELGDACGITTQHIYPTVNQFELSVAGYTARNAKVDCRPERYIARDCPQETTPSVQGDELPPRSAAVRSARKLLHLCSRHVLGFY</sequence>
<dbReference type="Proteomes" id="UP001519460">
    <property type="component" value="Unassembled WGS sequence"/>
</dbReference>
<dbReference type="AlphaFoldDB" id="A0ABD0JGV1"/>
<comment type="caution">
    <text evidence="2">The sequence shown here is derived from an EMBL/GenBank/DDBJ whole genome shotgun (WGS) entry which is preliminary data.</text>
</comment>
<protein>
    <submittedName>
        <fullName evidence="2">Uncharacterized protein</fullName>
    </submittedName>
</protein>
<keyword evidence="3" id="KW-1185">Reference proteome</keyword>
<reference evidence="2 3" key="1">
    <citation type="journal article" date="2023" name="Sci. Data">
        <title>Genome assembly of the Korean intertidal mud-creeper Batillaria attramentaria.</title>
        <authorList>
            <person name="Patra A.K."/>
            <person name="Ho P.T."/>
            <person name="Jun S."/>
            <person name="Lee S.J."/>
            <person name="Kim Y."/>
            <person name="Won Y.J."/>
        </authorList>
    </citation>
    <scope>NUCLEOTIDE SEQUENCE [LARGE SCALE GENOMIC DNA]</scope>
    <source>
        <strain evidence="2">Wonlab-2016</strain>
    </source>
</reference>
<dbReference type="EMBL" id="JACVVK020000446">
    <property type="protein sequence ID" value="KAK7474140.1"/>
    <property type="molecule type" value="Genomic_DNA"/>
</dbReference>
<evidence type="ECO:0000313" key="2">
    <source>
        <dbReference type="EMBL" id="KAK7474140.1"/>
    </source>
</evidence>
<accession>A0ABD0JGV1</accession>
<evidence type="ECO:0000256" key="1">
    <source>
        <dbReference type="SAM" id="SignalP"/>
    </source>
</evidence>
<organism evidence="2 3">
    <name type="scientific">Batillaria attramentaria</name>
    <dbReference type="NCBI Taxonomy" id="370345"/>
    <lineage>
        <taxon>Eukaryota</taxon>
        <taxon>Metazoa</taxon>
        <taxon>Spiralia</taxon>
        <taxon>Lophotrochozoa</taxon>
        <taxon>Mollusca</taxon>
        <taxon>Gastropoda</taxon>
        <taxon>Caenogastropoda</taxon>
        <taxon>Sorbeoconcha</taxon>
        <taxon>Cerithioidea</taxon>
        <taxon>Batillariidae</taxon>
        <taxon>Batillaria</taxon>
    </lineage>
</organism>
<feature type="chain" id="PRO_5044825200" evidence="1">
    <location>
        <begin position="28"/>
        <end position="209"/>
    </location>
</feature>